<dbReference type="EMBL" id="SGSU01000007">
    <property type="protein sequence ID" value="RZG67357.1"/>
    <property type="molecule type" value="Genomic_DNA"/>
</dbReference>
<reference evidence="2 3" key="1">
    <citation type="submission" date="2019-02" db="EMBL/GenBank/DDBJ databases">
        <title>The Batch Genome Submission of Acinetobacter spp. strains.</title>
        <authorList>
            <person name="Qin J."/>
            <person name="Hu Y."/>
            <person name="Ye H."/>
            <person name="Wei L."/>
            <person name="Feng Y."/>
            <person name="Zong Z."/>
        </authorList>
    </citation>
    <scope>NUCLEOTIDE SEQUENCE [LARGE SCALE GENOMIC DNA]</scope>
    <source>
        <strain evidence="2 3">WCHABo060081</strain>
    </source>
</reference>
<comment type="caution">
    <text evidence="2">The sequence shown here is derived from an EMBL/GenBank/DDBJ whole genome shotgun (WGS) entry which is preliminary data.</text>
</comment>
<protein>
    <submittedName>
        <fullName evidence="2">Tetratricopeptide repeat protein</fullName>
    </submittedName>
</protein>
<evidence type="ECO:0000313" key="3">
    <source>
        <dbReference type="Proteomes" id="UP000293483"/>
    </source>
</evidence>
<organism evidence="2 3">
    <name type="scientific">Acinetobacter bouvetii</name>
    <dbReference type="NCBI Taxonomy" id="202951"/>
    <lineage>
        <taxon>Bacteria</taxon>
        <taxon>Pseudomonadati</taxon>
        <taxon>Pseudomonadota</taxon>
        <taxon>Gammaproteobacteria</taxon>
        <taxon>Moraxellales</taxon>
        <taxon>Moraxellaceae</taxon>
        <taxon>Acinetobacter</taxon>
    </lineage>
</organism>
<dbReference type="InterPro" id="IPR011990">
    <property type="entry name" value="TPR-like_helical_dom_sf"/>
</dbReference>
<dbReference type="RefSeq" id="WP_130145139.1">
    <property type="nucleotide sequence ID" value="NZ_SGSU01000007.1"/>
</dbReference>
<feature type="region of interest" description="Disordered" evidence="1">
    <location>
        <begin position="21"/>
        <end position="44"/>
    </location>
</feature>
<proteinExistence type="predicted"/>
<sequence length="183" mass="20601">MILRKTLISAIVLGLAGCQSLPAPEQNAPEKKVQKEPPKEIHDPSGVMIHPYDRPDIERKRLVIPEQQERVQRFEDGRNLPAFKKLMQQTQAFYAKGELNKAEDSAMQAQRLAPQSAETFMYLAMIASRKNQPANAEALAQRGLSYAQSGPMKKQLWKIILQAGQKQKKTQTIQKAQQALKAL</sequence>
<evidence type="ECO:0000313" key="2">
    <source>
        <dbReference type="EMBL" id="RZG67357.1"/>
    </source>
</evidence>
<evidence type="ECO:0000256" key="1">
    <source>
        <dbReference type="SAM" id="MobiDB-lite"/>
    </source>
</evidence>
<dbReference type="STRING" id="202951.GCA_001485025_02856"/>
<dbReference type="Proteomes" id="UP000293483">
    <property type="component" value="Unassembled WGS sequence"/>
</dbReference>
<dbReference type="SUPFAM" id="SSF48452">
    <property type="entry name" value="TPR-like"/>
    <property type="match status" value="1"/>
</dbReference>
<dbReference type="Gene3D" id="1.25.40.10">
    <property type="entry name" value="Tetratricopeptide repeat domain"/>
    <property type="match status" value="1"/>
</dbReference>
<dbReference type="PROSITE" id="PS51257">
    <property type="entry name" value="PROKAR_LIPOPROTEIN"/>
    <property type="match status" value="1"/>
</dbReference>
<feature type="compositionally biased region" description="Basic and acidic residues" evidence="1">
    <location>
        <begin position="28"/>
        <end position="43"/>
    </location>
</feature>
<gene>
    <name evidence="2" type="ORF">EXE25_07495</name>
</gene>
<dbReference type="AlphaFoldDB" id="A0A4Q7AV20"/>
<name>A0A4Q7AV20_9GAMM</name>
<accession>A0A4Q7AV20</accession>